<gene>
    <name evidence="1" type="ORF">IAD41_02260</name>
</gene>
<proteinExistence type="predicted"/>
<sequence length="94" mass="10782">MIVPNGSTLLFWLDDASCKFNYNGYFNYDRCGWVTIDVNGPKNPNKFGIDIYVFYIMEDAVKPLAYEYLVEYLQNGDCTPDSNGYSCSSIYVLK</sequence>
<evidence type="ECO:0000313" key="1">
    <source>
        <dbReference type="EMBL" id="HIS82415.1"/>
    </source>
</evidence>
<dbReference type="Proteomes" id="UP000824139">
    <property type="component" value="Unassembled WGS sequence"/>
</dbReference>
<protein>
    <submittedName>
        <fullName evidence="1">Uncharacterized protein</fullName>
    </submittedName>
</protein>
<evidence type="ECO:0000313" key="2">
    <source>
        <dbReference type="Proteomes" id="UP000824139"/>
    </source>
</evidence>
<dbReference type="EMBL" id="DVJO01000050">
    <property type="protein sequence ID" value="HIS82415.1"/>
    <property type="molecule type" value="Genomic_DNA"/>
</dbReference>
<reference evidence="1" key="1">
    <citation type="submission" date="2020-10" db="EMBL/GenBank/DDBJ databases">
        <authorList>
            <person name="Gilroy R."/>
        </authorList>
    </citation>
    <scope>NUCLEOTIDE SEQUENCE</scope>
    <source>
        <strain evidence="1">CHK152-2994</strain>
    </source>
</reference>
<organism evidence="1 2">
    <name type="scientific">Candidatus Scatenecus faecavium</name>
    <dbReference type="NCBI Taxonomy" id="2840915"/>
    <lineage>
        <taxon>Bacteria</taxon>
        <taxon>Candidatus Scatenecus</taxon>
    </lineage>
</organism>
<reference evidence="1" key="2">
    <citation type="journal article" date="2021" name="PeerJ">
        <title>Extensive microbial diversity within the chicken gut microbiome revealed by metagenomics and culture.</title>
        <authorList>
            <person name="Gilroy R."/>
            <person name="Ravi A."/>
            <person name="Getino M."/>
            <person name="Pursley I."/>
            <person name="Horton D.L."/>
            <person name="Alikhan N.F."/>
            <person name="Baker D."/>
            <person name="Gharbi K."/>
            <person name="Hall N."/>
            <person name="Watson M."/>
            <person name="Adriaenssens E.M."/>
            <person name="Foster-Nyarko E."/>
            <person name="Jarju S."/>
            <person name="Secka A."/>
            <person name="Antonio M."/>
            <person name="Oren A."/>
            <person name="Chaudhuri R.R."/>
            <person name="La Ragione R."/>
            <person name="Hildebrand F."/>
            <person name="Pallen M.J."/>
        </authorList>
    </citation>
    <scope>NUCLEOTIDE SEQUENCE</scope>
    <source>
        <strain evidence="1">CHK152-2994</strain>
    </source>
</reference>
<name>A0A9D1FUT0_9BACT</name>
<dbReference type="AlphaFoldDB" id="A0A9D1FUT0"/>
<comment type="caution">
    <text evidence="1">The sequence shown here is derived from an EMBL/GenBank/DDBJ whole genome shotgun (WGS) entry which is preliminary data.</text>
</comment>
<accession>A0A9D1FUT0</accession>